<reference evidence="4" key="1">
    <citation type="submission" date="2021-11" db="EMBL/GenBank/DDBJ databases">
        <title>Purpureocillium_takamizusanense_genome.</title>
        <authorList>
            <person name="Nguyen N.-H."/>
        </authorList>
    </citation>
    <scope>NUCLEOTIDE SEQUENCE</scope>
    <source>
        <strain evidence="4">PT3</strain>
    </source>
</reference>
<dbReference type="PANTHER" id="PTHR23028">
    <property type="entry name" value="ACETYLTRANSFERASE"/>
    <property type="match status" value="1"/>
</dbReference>
<dbReference type="KEGG" id="ptkz:JDV02_007618"/>
<feature type="domain" description="Acyltransferase 3" evidence="3">
    <location>
        <begin position="70"/>
        <end position="439"/>
    </location>
</feature>
<feature type="transmembrane region" description="Helical" evidence="2">
    <location>
        <begin position="362"/>
        <end position="381"/>
    </location>
</feature>
<accession>A0A9Q8QL68</accession>
<dbReference type="EMBL" id="CP086360">
    <property type="protein sequence ID" value="UNI21645.1"/>
    <property type="molecule type" value="Genomic_DNA"/>
</dbReference>
<dbReference type="InterPro" id="IPR002656">
    <property type="entry name" value="Acyl_transf_3_dom"/>
</dbReference>
<feature type="transmembrane region" description="Helical" evidence="2">
    <location>
        <begin position="260"/>
        <end position="276"/>
    </location>
</feature>
<feature type="transmembrane region" description="Helical" evidence="2">
    <location>
        <begin position="233"/>
        <end position="253"/>
    </location>
</feature>
<name>A0A9Q8QL68_9HYPO</name>
<evidence type="ECO:0000313" key="5">
    <source>
        <dbReference type="Proteomes" id="UP000829364"/>
    </source>
</evidence>
<dbReference type="RefSeq" id="XP_047845126.1">
    <property type="nucleotide sequence ID" value="XM_047989127.1"/>
</dbReference>
<feature type="transmembrane region" description="Helical" evidence="2">
    <location>
        <begin position="169"/>
        <end position="191"/>
    </location>
</feature>
<evidence type="ECO:0000256" key="2">
    <source>
        <dbReference type="SAM" id="Phobius"/>
    </source>
</evidence>
<gene>
    <name evidence="4" type="ORF">JDV02_007618</name>
</gene>
<dbReference type="GO" id="GO:0016747">
    <property type="term" value="F:acyltransferase activity, transferring groups other than amino-acyl groups"/>
    <property type="evidence" value="ECO:0007669"/>
    <property type="project" value="InterPro"/>
</dbReference>
<dbReference type="PANTHER" id="PTHR23028:SF125">
    <property type="entry name" value="ACYLTRANSFERASE"/>
    <property type="match status" value="1"/>
</dbReference>
<organism evidence="4 5">
    <name type="scientific">Purpureocillium takamizusanense</name>
    <dbReference type="NCBI Taxonomy" id="2060973"/>
    <lineage>
        <taxon>Eukaryota</taxon>
        <taxon>Fungi</taxon>
        <taxon>Dikarya</taxon>
        <taxon>Ascomycota</taxon>
        <taxon>Pezizomycotina</taxon>
        <taxon>Sordariomycetes</taxon>
        <taxon>Hypocreomycetidae</taxon>
        <taxon>Hypocreales</taxon>
        <taxon>Ophiocordycipitaceae</taxon>
        <taxon>Purpureocillium</taxon>
    </lineage>
</organism>
<dbReference type="AlphaFoldDB" id="A0A9Q8QL68"/>
<dbReference type="OrthoDB" id="5819582at2759"/>
<proteinExistence type="predicted"/>
<protein>
    <recommendedName>
        <fullName evidence="3">Acyltransferase 3 domain-containing protein</fullName>
    </recommendedName>
</protein>
<evidence type="ECO:0000259" key="3">
    <source>
        <dbReference type="Pfam" id="PF01757"/>
    </source>
</evidence>
<dbReference type="InterPro" id="IPR050879">
    <property type="entry name" value="Acyltransferase_3"/>
</dbReference>
<keyword evidence="2" id="KW-1133">Transmembrane helix</keyword>
<keyword evidence="5" id="KW-1185">Reference proteome</keyword>
<feature type="region of interest" description="Disordered" evidence="1">
    <location>
        <begin position="20"/>
        <end position="45"/>
    </location>
</feature>
<dbReference type="Pfam" id="PF01757">
    <property type="entry name" value="Acyl_transf_3"/>
    <property type="match status" value="1"/>
</dbReference>
<sequence length="500" mass="57281">MPSVSSGLLGGDNWDEAKLAAASSDSDSDIAYPGRRQASSWKSKPGQILSRLRPWLRLSSHGAQNPGPTAYLDGLRGFAALLVYWHHHELWVRNPFIFENAFGFEGNFYFATLPGVRTFFTGGHYSVTVFFVLSGYVLSLKPLSLIEKGDFAGLSDHLASALFRRFFRLYMPLVAVVLVYATSWHLFGYWVDTGTIPQSTWLGEMWAFYLEFKNFSFIFKEGGEPWMTFHRHIWSIPVEMRGSMIVFSTILALSRCTRKARVWCLVGLIFYFLYIADGSYGSMFLAGTLLCYFDMLSKAGQLPAVFERLRRYKMFIVYHMLAISIYLGGVPSHNNDMDQFARNRGWYYLSLLKPQAVFGYKWFYLFWAGTLLVAAVPRISWLKAFFETRLCQYLGRISYALYLVHGPVLWTIGNRLYMMVGWQTEKQLEAIPQWGNWWSLPQIGPTGLEPAFLVPQLLLMPLTLCLADFVTRSIDKPSVRFASWLYRSTLPEAPGKHNRA</sequence>
<feature type="transmembrane region" description="Helical" evidence="2">
    <location>
        <begin position="312"/>
        <end position="330"/>
    </location>
</feature>
<dbReference type="GeneID" id="72069566"/>
<evidence type="ECO:0000313" key="4">
    <source>
        <dbReference type="EMBL" id="UNI21645.1"/>
    </source>
</evidence>
<keyword evidence="2" id="KW-0472">Membrane</keyword>
<feature type="transmembrane region" description="Helical" evidence="2">
    <location>
        <begin position="393"/>
        <end position="412"/>
    </location>
</feature>
<evidence type="ECO:0000256" key="1">
    <source>
        <dbReference type="SAM" id="MobiDB-lite"/>
    </source>
</evidence>
<keyword evidence="2" id="KW-0812">Transmembrane</keyword>
<dbReference type="Proteomes" id="UP000829364">
    <property type="component" value="Chromosome 7"/>
</dbReference>